<evidence type="ECO:0000313" key="2">
    <source>
        <dbReference type="Proteomes" id="UP000236003"/>
    </source>
</evidence>
<reference evidence="1 2" key="1">
    <citation type="submission" date="2018-01" db="EMBL/GenBank/DDBJ databases">
        <title>Denitrification phenotypes of diverse strains of Pseudomonas stutzeri.</title>
        <authorList>
            <person name="Milligan D.A."/>
            <person name="Bergaust L."/>
            <person name="Bakken L.R."/>
            <person name="Frostegard A."/>
        </authorList>
    </citation>
    <scope>NUCLEOTIDE SEQUENCE [LARGE SCALE GENOMIC DNA]</scope>
    <source>
        <strain evidence="1 2">CCUG 44592</strain>
    </source>
</reference>
<dbReference type="AlphaFoldDB" id="A0A2N8R946"/>
<organism evidence="1 2">
    <name type="scientific">Stutzerimonas stutzeri</name>
    <name type="common">Pseudomonas stutzeri</name>
    <dbReference type="NCBI Taxonomy" id="316"/>
    <lineage>
        <taxon>Bacteria</taxon>
        <taxon>Pseudomonadati</taxon>
        <taxon>Pseudomonadota</taxon>
        <taxon>Gammaproteobacteria</taxon>
        <taxon>Pseudomonadales</taxon>
        <taxon>Pseudomonadaceae</taxon>
        <taxon>Stutzerimonas</taxon>
    </lineage>
</organism>
<dbReference type="EMBL" id="POUM01000024">
    <property type="protein sequence ID" value="PNF57618.1"/>
    <property type="molecule type" value="Genomic_DNA"/>
</dbReference>
<protein>
    <submittedName>
        <fullName evidence="1">Uncharacterized protein</fullName>
    </submittedName>
</protein>
<gene>
    <name evidence="1" type="ORF">CXK99_20735</name>
</gene>
<dbReference type="Proteomes" id="UP000236003">
    <property type="component" value="Unassembled WGS sequence"/>
</dbReference>
<comment type="caution">
    <text evidence="1">The sequence shown here is derived from an EMBL/GenBank/DDBJ whole genome shotgun (WGS) entry which is preliminary data.</text>
</comment>
<sequence>MHSVKLAGVDITRQNLDCTAASVLHLYSVDKCACYTRVISFFPHHLKVVLVTTQILQWWYVFIEIRCCLSVP</sequence>
<proteinExistence type="predicted"/>
<evidence type="ECO:0000313" key="1">
    <source>
        <dbReference type="EMBL" id="PNF57618.1"/>
    </source>
</evidence>
<accession>A0A2N8R946</accession>
<name>A0A2N8R946_STUST</name>